<dbReference type="RefSeq" id="WP_230498164.1">
    <property type="nucleotide sequence ID" value="NZ_CAKJTG010000026.1"/>
</dbReference>
<keyword evidence="1" id="KW-0479">Metal-binding</keyword>
<evidence type="ECO:0000256" key="3">
    <source>
        <dbReference type="SAM" id="SignalP"/>
    </source>
</evidence>
<evidence type="ECO:0000313" key="5">
    <source>
        <dbReference type="EMBL" id="CAG9609935.1"/>
    </source>
</evidence>
<dbReference type="AlphaFoldDB" id="A0A9C7GD66"/>
<feature type="signal peptide" evidence="3">
    <location>
        <begin position="1"/>
        <end position="24"/>
    </location>
</feature>
<evidence type="ECO:0000313" key="6">
    <source>
        <dbReference type="Proteomes" id="UP000789845"/>
    </source>
</evidence>
<dbReference type="EC" id="3.5.1.104" evidence="5"/>
<keyword evidence="3" id="KW-0732">Signal</keyword>
<dbReference type="CDD" id="cd10917">
    <property type="entry name" value="CE4_NodB_like_6s_7s"/>
    <property type="match status" value="1"/>
</dbReference>
<dbReference type="InterPro" id="IPR011330">
    <property type="entry name" value="Glyco_hydro/deAcase_b/a-brl"/>
</dbReference>
<reference evidence="5" key="1">
    <citation type="submission" date="2021-10" db="EMBL/GenBank/DDBJ databases">
        <authorList>
            <person name="Criscuolo A."/>
        </authorList>
    </citation>
    <scope>NUCLEOTIDE SEQUENCE</scope>
    <source>
        <strain evidence="5">CIP111885</strain>
    </source>
</reference>
<protein>
    <submittedName>
        <fullName evidence="5">Peptidoglycan-N-acetylglucosamine deacetylase</fullName>
        <ecNumber evidence="5">3.5.1.104</ecNumber>
    </submittedName>
</protein>
<dbReference type="Gene3D" id="3.20.20.370">
    <property type="entry name" value="Glycoside hydrolase/deacetylase"/>
    <property type="match status" value="1"/>
</dbReference>
<keyword evidence="6" id="KW-1185">Reference proteome</keyword>
<sequence>MRKLLMFLTITVLCLTLPISTAKANMFKRFKFEKTGQVFWDVKTNEKLVALTFDDGPDPMYTPQILDALAKYKAKATFFVIGAEAERYPQIIQRQVKEGHELANHTYRHNFRDHFNPEKLKDELDKTSKVIQDLTGQTPLLYRPHSGYYNEKIVNTAINNGYRVILWSWHQDTKDWKRPGVIKITNNVVTDAKPGDIVIFHDAGGDRTQTVKAVENILEILVKKGYKFVTVSELLQQTDNIFTNPQNIVH</sequence>
<feature type="domain" description="NodB homology" evidence="4">
    <location>
        <begin position="47"/>
        <end position="229"/>
    </location>
</feature>
<dbReference type="GO" id="GO:0005975">
    <property type="term" value="P:carbohydrate metabolic process"/>
    <property type="evidence" value="ECO:0007669"/>
    <property type="project" value="InterPro"/>
</dbReference>
<comment type="caution">
    <text evidence="5">The sequence shown here is derived from an EMBL/GenBank/DDBJ whole genome shotgun (WGS) entry which is preliminary data.</text>
</comment>
<dbReference type="EMBL" id="CAKJTG010000026">
    <property type="protein sequence ID" value="CAG9609935.1"/>
    <property type="molecule type" value="Genomic_DNA"/>
</dbReference>
<dbReference type="PANTHER" id="PTHR10587:SF133">
    <property type="entry name" value="CHITIN DEACETYLASE 1-RELATED"/>
    <property type="match status" value="1"/>
</dbReference>
<dbReference type="GO" id="GO:0016810">
    <property type="term" value="F:hydrolase activity, acting on carbon-nitrogen (but not peptide) bonds"/>
    <property type="evidence" value="ECO:0007669"/>
    <property type="project" value="InterPro"/>
</dbReference>
<evidence type="ECO:0000256" key="1">
    <source>
        <dbReference type="ARBA" id="ARBA00022723"/>
    </source>
</evidence>
<dbReference type="PANTHER" id="PTHR10587">
    <property type="entry name" value="GLYCOSYL TRANSFERASE-RELATED"/>
    <property type="match status" value="1"/>
</dbReference>
<evidence type="ECO:0000256" key="2">
    <source>
        <dbReference type="ARBA" id="ARBA00022801"/>
    </source>
</evidence>
<gene>
    <name evidence="5" type="ORF">NEOCIP111885_03678</name>
</gene>
<dbReference type="InterPro" id="IPR050248">
    <property type="entry name" value="Polysacc_deacetylase_ArnD"/>
</dbReference>
<name>A0A9C7GD66_9BACI</name>
<keyword evidence="2 5" id="KW-0378">Hydrolase</keyword>
<dbReference type="Proteomes" id="UP000789845">
    <property type="component" value="Unassembled WGS sequence"/>
</dbReference>
<organism evidence="5 6">
    <name type="scientific">Pseudoneobacillus rhizosphaerae</name>
    <dbReference type="NCBI Taxonomy" id="2880968"/>
    <lineage>
        <taxon>Bacteria</taxon>
        <taxon>Bacillati</taxon>
        <taxon>Bacillota</taxon>
        <taxon>Bacilli</taxon>
        <taxon>Bacillales</taxon>
        <taxon>Bacillaceae</taxon>
        <taxon>Pseudoneobacillus</taxon>
    </lineage>
</organism>
<dbReference type="GO" id="GO:0016020">
    <property type="term" value="C:membrane"/>
    <property type="evidence" value="ECO:0007669"/>
    <property type="project" value="TreeGrafter"/>
</dbReference>
<accession>A0A9C7GD66</accession>
<dbReference type="SUPFAM" id="SSF88713">
    <property type="entry name" value="Glycoside hydrolase/deacetylase"/>
    <property type="match status" value="1"/>
</dbReference>
<evidence type="ECO:0000259" key="4">
    <source>
        <dbReference type="PROSITE" id="PS51677"/>
    </source>
</evidence>
<proteinExistence type="predicted"/>
<dbReference type="InterPro" id="IPR002509">
    <property type="entry name" value="NODB_dom"/>
</dbReference>
<dbReference type="GO" id="GO:0046872">
    <property type="term" value="F:metal ion binding"/>
    <property type="evidence" value="ECO:0007669"/>
    <property type="project" value="UniProtKB-KW"/>
</dbReference>
<feature type="chain" id="PRO_5038627762" evidence="3">
    <location>
        <begin position="25"/>
        <end position="250"/>
    </location>
</feature>
<dbReference type="PROSITE" id="PS51677">
    <property type="entry name" value="NODB"/>
    <property type="match status" value="1"/>
</dbReference>
<dbReference type="Pfam" id="PF01522">
    <property type="entry name" value="Polysacc_deac_1"/>
    <property type="match status" value="1"/>
</dbReference>